<organism evidence="7 8">
    <name type="scientific">Thalassobacterium sedimentorum</name>
    <dbReference type="NCBI Taxonomy" id="3041258"/>
    <lineage>
        <taxon>Bacteria</taxon>
        <taxon>Pseudomonadati</taxon>
        <taxon>Verrucomicrobiota</taxon>
        <taxon>Opitutia</taxon>
        <taxon>Puniceicoccales</taxon>
        <taxon>Coraliomargaritaceae</taxon>
        <taxon>Thalassobacterium</taxon>
    </lineage>
</organism>
<evidence type="ECO:0000256" key="1">
    <source>
        <dbReference type="ARBA" id="ARBA00022670"/>
    </source>
</evidence>
<evidence type="ECO:0000256" key="5">
    <source>
        <dbReference type="ARBA" id="ARBA00023049"/>
    </source>
</evidence>
<keyword evidence="1" id="KW-0645">Protease</keyword>
<keyword evidence="8" id="KW-1185">Reference proteome</keyword>
<evidence type="ECO:0000256" key="4">
    <source>
        <dbReference type="ARBA" id="ARBA00022833"/>
    </source>
</evidence>
<dbReference type="PANTHER" id="PTHR30471">
    <property type="entry name" value="DNA REPAIR PROTEIN RADC"/>
    <property type="match status" value="1"/>
</dbReference>
<dbReference type="PANTHER" id="PTHR30471:SF3">
    <property type="entry name" value="UPF0758 PROTEIN YEES-RELATED"/>
    <property type="match status" value="1"/>
</dbReference>
<dbReference type="InterPro" id="IPR001405">
    <property type="entry name" value="UPF0758"/>
</dbReference>
<evidence type="ECO:0000313" key="8">
    <source>
        <dbReference type="Proteomes" id="UP001243717"/>
    </source>
</evidence>
<evidence type="ECO:0000256" key="3">
    <source>
        <dbReference type="ARBA" id="ARBA00022801"/>
    </source>
</evidence>
<dbReference type="PROSITE" id="PS50249">
    <property type="entry name" value="MPN"/>
    <property type="match status" value="1"/>
</dbReference>
<dbReference type="Pfam" id="PF04002">
    <property type="entry name" value="RadC"/>
    <property type="match status" value="1"/>
</dbReference>
<keyword evidence="5" id="KW-0482">Metalloprotease</keyword>
<dbReference type="InterPro" id="IPR025657">
    <property type="entry name" value="RadC_JAB"/>
</dbReference>
<dbReference type="Gene3D" id="3.40.140.10">
    <property type="entry name" value="Cytidine Deaminase, domain 2"/>
    <property type="match status" value="1"/>
</dbReference>
<dbReference type="Proteomes" id="UP001243717">
    <property type="component" value="Unassembled WGS sequence"/>
</dbReference>
<evidence type="ECO:0000259" key="6">
    <source>
        <dbReference type="PROSITE" id="PS50249"/>
    </source>
</evidence>
<keyword evidence="2" id="KW-0479">Metal-binding</keyword>
<dbReference type="InterPro" id="IPR037518">
    <property type="entry name" value="MPN"/>
</dbReference>
<comment type="caution">
    <text evidence="7">The sequence shown here is derived from an EMBL/GenBank/DDBJ whole genome shotgun (WGS) entry which is preliminary data.</text>
</comment>
<evidence type="ECO:0000313" key="7">
    <source>
        <dbReference type="EMBL" id="MDQ8195656.1"/>
    </source>
</evidence>
<sequence length="178" mass="19490">MTGNRERFPVKTLIGLRGGKPFKLKGSQMKIYEAQLQYSLVSEGVTAPLNFPAKIHQYMAGAFDKYPMQESFWVICLNQKNHPIMRAMASLGTATSALVNPAEIFRIAILANATGIAVAHNHPSGDPAPSRADINITRQLRECGSLMNIRLLDHIICGDQKSDPQGIGFYSFSEAGLV</sequence>
<protein>
    <submittedName>
        <fullName evidence="7">JAB domain-containing protein</fullName>
    </submittedName>
</protein>
<keyword evidence="3" id="KW-0378">Hydrolase</keyword>
<dbReference type="SUPFAM" id="SSF102712">
    <property type="entry name" value="JAB1/MPN domain"/>
    <property type="match status" value="1"/>
</dbReference>
<name>A0ABU1ALI4_9BACT</name>
<reference evidence="7 8" key="1">
    <citation type="submission" date="2023-04" db="EMBL/GenBank/DDBJ databases">
        <title>A novel bacteria isolated from coastal sediment.</title>
        <authorList>
            <person name="Liu X.-J."/>
            <person name="Du Z.-J."/>
        </authorList>
    </citation>
    <scope>NUCLEOTIDE SEQUENCE [LARGE SCALE GENOMIC DNA]</scope>
    <source>
        <strain evidence="7 8">SDUM461004</strain>
    </source>
</reference>
<gene>
    <name evidence="7" type="ORF">QEH59_14575</name>
</gene>
<evidence type="ECO:0000256" key="2">
    <source>
        <dbReference type="ARBA" id="ARBA00022723"/>
    </source>
</evidence>
<dbReference type="PROSITE" id="PS01302">
    <property type="entry name" value="UPF0758"/>
    <property type="match status" value="1"/>
</dbReference>
<accession>A0ABU1ALI4</accession>
<dbReference type="CDD" id="cd08071">
    <property type="entry name" value="MPN_DUF2466"/>
    <property type="match status" value="1"/>
</dbReference>
<proteinExistence type="predicted"/>
<dbReference type="EMBL" id="JARXIC010000029">
    <property type="protein sequence ID" value="MDQ8195656.1"/>
    <property type="molecule type" value="Genomic_DNA"/>
</dbReference>
<feature type="domain" description="MPN" evidence="6">
    <location>
        <begin position="48"/>
        <end position="178"/>
    </location>
</feature>
<keyword evidence="4" id="KW-0862">Zinc</keyword>
<dbReference type="InterPro" id="IPR020891">
    <property type="entry name" value="UPF0758_CS"/>
</dbReference>